<reference evidence="2" key="2">
    <citation type="submission" date="2022-03" db="EMBL/GenBank/DDBJ databases">
        <title>Draft title - Genomic analysis of global carrot germplasm unveils the trajectory of domestication and the origin of high carotenoid orange carrot.</title>
        <authorList>
            <person name="Iorizzo M."/>
            <person name="Ellison S."/>
            <person name="Senalik D."/>
            <person name="Macko-Podgorni A."/>
            <person name="Grzebelus D."/>
            <person name="Bostan H."/>
            <person name="Rolling W."/>
            <person name="Curaba J."/>
            <person name="Simon P."/>
        </authorList>
    </citation>
    <scope>NUCLEOTIDE SEQUENCE</scope>
    <source>
        <tissue evidence="2">Leaf</tissue>
    </source>
</reference>
<dbReference type="Proteomes" id="UP000077755">
    <property type="component" value="Chromosome 8"/>
</dbReference>
<evidence type="ECO:0000313" key="2">
    <source>
        <dbReference type="EMBL" id="WOH11619.1"/>
    </source>
</evidence>
<dbReference type="Pfam" id="PF00078">
    <property type="entry name" value="RVT_1"/>
    <property type="match status" value="1"/>
</dbReference>
<dbReference type="PANTHER" id="PTHR33116:SF86">
    <property type="entry name" value="REVERSE TRANSCRIPTASE DOMAIN-CONTAINING PROTEIN"/>
    <property type="match status" value="1"/>
</dbReference>
<sequence length="318" mass="36433">MRCITSVRYSFQINGKSYGEVIPSRGLRQGDPLSPYLFLICAQGFSAVLRQAENRRDIMGLKVARSAPSITHLFFADDSLLFVKASTRSCLCQEIESLLARYWGGSVHSKHKIHWKAWRKISVPKSEGGLGFRNFVQYNQALLAKQAWRILVNPTSLLSRILQAKYYTNSSFLESKEGRSPSLIWRSICWGKTLLRDGLRKRIGNGQSTMAFKDLWIPRPPSFLPITQGMNENLKVNEFIQQPGRWNGELIQQNFLTPDSQLILSIPLSPFDHPDSWFWHYRKNGNYSVKSGYWTVISNNKSGDSSSSDEISKWWKAF</sequence>
<dbReference type="InterPro" id="IPR000477">
    <property type="entry name" value="RT_dom"/>
</dbReference>
<dbReference type="AlphaFoldDB" id="A0AAF0XRF5"/>
<evidence type="ECO:0000259" key="1">
    <source>
        <dbReference type="Pfam" id="PF00078"/>
    </source>
</evidence>
<dbReference type="PANTHER" id="PTHR33116">
    <property type="entry name" value="REVERSE TRANSCRIPTASE ZINC-BINDING DOMAIN-CONTAINING PROTEIN-RELATED-RELATED"/>
    <property type="match status" value="1"/>
</dbReference>
<accession>A0AAF0XRF5</accession>
<organism evidence="2 3">
    <name type="scientific">Daucus carota subsp. sativus</name>
    <name type="common">Carrot</name>
    <dbReference type="NCBI Taxonomy" id="79200"/>
    <lineage>
        <taxon>Eukaryota</taxon>
        <taxon>Viridiplantae</taxon>
        <taxon>Streptophyta</taxon>
        <taxon>Embryophyta</taxon>
        <taxon>Tracheophyta</taxon>
        <taxon>Spermatophyta</taxon>
        <taxon>Magnoliopsida</taxon>
        <taxon>eudicotyledons</taxon>
        <taxon>Gunneridae</taxon>
        <taxon>Pentapetalae</taxon>
        <taxon>asterids</taxon>
        <taxon>campanulids</taxon>
        <taxon>Apiales</taxon>
        <taxon>Apiaceae</taxon>
        <taxon>Apioideae</taxon>
        <taxon>Scandiceae</taxon>
        <taxon>Daucinae</taxon>
        <taxon>Daucus</taxon>
        <taxon>Daucus sect. Daucus</taxon>
    </lineage>
</organism>
<dbReference type="EMBL" id="CP093350">
    <property type="protein sequence ID" value="WOH11619.1"/>
    <property type="molecule type" value="Genomic_DNA"/>
</dbReference>
<keyword evidence="3" id="KW-1185">Reference proteome</keyword>
<protein>
    <recommendedName>
        <fullName evidence="1">Reverse transcriptase domain-containing protein</fullName>
    </recommendedName>
</protein>
<proteinExistence type="predicted"/>
<gene>
    <name evidence="2" type="ORF">DCAR_0831109</name>
</gene>
<evidence type="ECO:0000313" key="3">
    <source>
        <dbReference type="Proteomes" id="UP000077755"/>
    </source>
</evidence>
<reference evidence="2" key="1">
    <citation type="journal article" date="2016" name="Nat. Genet.">
        <title>A high-quality carrot genome assembly provides new insights into carotenoid accumulation and asterid genome evolution.</title>
        <authorList>
            <person name="Iorizzo M."/>
            <person name="Ellison S."/>
            <person name="Senalik D."/>
            <person name="Zeng P."/>
            <person name="Satapoomin P."/>
            <person name="Huang J."/>
            <person name="Bowman M."/>
            <person name="Iovene M."/>
            <person name="Sanseverino W."/>
            <person name="Cavagnaro P."/>
            <person name="Yildiz M."/>
            <person name="Macko-Podgorni A."/>
            <person name="Moranska E."/>
            <person name="Grzebelus E."/>
            <person name="Grzebelus D."/>
            <person name="Ashrafi H."/>
            <person name="Zheng Z."/>
            <person name="Cheng S."/>
            <person name="Spooner D."/>
            <person name="Van Deynze A."/>
            <person name="Simon P."/>
        </authorList>
    </citation>
    <scope>NUCLEOTIDE SEQUENCE</scope>
    <source>
        <tissue evidence="2">Leaf</tissue>
    </source>
</reference>
<name>A0AAF0XRF5_DAUCS</name>
<feature type="domain" description="Reverse transcriptase" evidence="1">
    <location>
        <begin position="9"/>
        <end position="101"/>
    </location>
</feature>